<dbReference type="SUPFAM" id="SSF52200">
    <property type="entry name" value="Toll/Interleukin receptor TIR domain"/>
    <property type="match status" value="1"/>
</dbReference>
<evidence type="ECO:0000256" key="4">
    <source>
        <dbReference type="ARBA" id="ARBA00022614"/>
    </source>
</evidence>
<keyword evidence="12 15" id="KW-0675">Receptor</keyword>
<dbReference type="EMBL" id="MN432484">
    <property type="protein sequence ID" value="QNL15363.1"/>
    <property type="molecule type" value="mRNA"/>
</dbReference>
<organism evidence="19">
    <name type="scientific">Bostrychus sinensis</name>
    <name type="common">four-eyed sleeper</name>
    <dbReference type="NCBI Taxonomy" id="86224"/>
    <lineage>
        <taxon>Eukaryota</taxon>
        <taxon>Metazoa</taxon>
        <taxon>Chordata</taxon>
        <taxon>Craniata</taxon>
        <taxon>Vertebrata</taxon>
        <taxon>Euteleostomi</taxon>
        <taxon>Actinopterygii</taxon>
        <taxon>Neopterygii</taxon>
        <taxon>Teleostei</taxon>
        <taxon>Neoteleostei</taxon>
        <taxon>Acanthomorphata</taxon>
        <taxon>Gobiaria</taxon>
        <taxon>Gobiiformes</taxon>
        <taxon>Eleotroidei</taxon>
        <taxon>Eleotridae</taxon>
        <taxon>Butinae</taxon>
        <taxon>Bostrychus</taxon>
    </lineage>
</organism>
<comment type="similarity">
    <text evidence="2 15">Belongs to the Toll-like receptor family.</text>
</comment>
<keyword evidence="7" id="KW-0677">Repeat</keyword>
<evidence type="ECO:0000256" key="9">
    <source>
        <dbReference type="ARBA" id="ARBA00022989"/>
    </source>
</evidence>
<evidence type="ECO:0000256" key="15">
    <source>
        <dbReference type="PIRNR" id="PIRNR037595"/>
    </source>
</evidence>
<dbReference type="Gene3D" id="3.80.10.10">
    <property type="entry name" value="Ribonuclease Inhibitor"/>
    <property type="match status" value="1"/>
</dbReference>
<evidence type="ECO:0000256" key="12">
    <source>
        <dbReference type="ARBA" id="ARBA00023170"/>
    </source>
</evidence>
<dbReference type="GO" id="GO:0006954">
    <property type="term" value="P:inflammatory response"/>
    <property type="evidence" value="ECO:0007669"/>
    <property type="project" value="UniProtKB-UniRule"/>
</dbReference>
<dbReference type="InterPro" id="IPR001611">
    <property type="entry name" value="Leu-rich_rpt"/>
</dbReference>
<dbReference type="FunFam" id="3.80.10.10:FF:000046">
    <property type="entry name" value="Toll-like receptor 2"/>
    <property type="match status" value="1"/>
</dbReference>
<evidence type="ECO:0000256" key="5">
    <source>
        <dbReference type="ARBA" id="ARBA00022692"/>
    </source>
</evidence>
<evidence type="ECO:0000256" key="6">
    <source>
        <dbReference type="ARBA" id="ARBA00022729"/>
    </source>
</evidence>
<evidence type="ECO:0000256" key="8">
    <source>
        <dbReference type="ARBA" id="ARBA00022859"/>
    </source>
</evidence>
<dbReference type="InterPro" id="IPR035897">
    <property type="entry name" value="Toll_tir_struct_dom_sf"/>
</dbReference>
<dbReference type="InterPro" id="IPR032675">
    <property type="entry name" value="LRR_dom_sf"/>
</dbReference>
<keyword evidence="10" id="KW-0520">NAD</keyword>
<evidence type="ECO:0000259" key="18">
    <source>
        <dbReference type="PROSITE" id="PS50104"/>
    </source>
</evidence>
<keyword evidence="14 15" id="KW-0395">Inflammatory response</keyword>
<dbReference type="GO" id="GO:0004888">
    <property type="term" value="F:transmembrane signaling receptor activity"/>
    <property type="evidence" value="ECO:0007669"/>
    <property type="project" value="InterPro"/>
</dbReference>
<keyword evidence="4" id="KW-0433">Leucine-rich repeat</keyword>
<proteinExistence type="evidence at transcript level"/>
<reference evidence="19" key="1">
    <citation type="submission" date="2019-09" db="EMBL/GenBank/DDBJ databases">
        <title>Molecular characterization and expression analyses of TLR1, MyD88 and TIRAP genes in Toll-like receptor signaling pathway from Chinese black sleeper (Bostrychus sinensis).</title>
        <authorList>
            <person name="Yang X."/>
            <person name="Zhang J."/>
            <person name="Shen B."/>
            <person name="Wei K."/>
        </authorList>
    </citation>
    <scope>NUCLEOTIDE SEQUENCE</scope>
    <source>
        <tissue evidence="19">Spleen</tissue>
    </source>
</reference>
<keyword evidence="5" id="KW-0812">Transmembrane</keyword>
<sequence length="794" mass="91325">MWLVSAIFWAVAMLVKLQSTASPDRFVDLSNKNLSFVPKDLPQTVEHLDLSCNHIRQLQRGDLKDTTHLRFLNMSWNILETIDPETFMNKLLLEKLDLSHNKLTNLEDQQYLRHTGNLLVLHLDRNKFINMTLGNEFTILKKMQMLSLEAKTISRGDFKQISEVKLATLFLSVGNEFDYEGGSLQDVQAKKLQISFLKHQAIHHDLVSDALSVFDKVELTNLTQGYEELIAVLKEQKQIRTTHLYFSNIHIKWIYLTQLVNASLQTSILHLTSNDVTLQNLPIADTHVAKKSNMKSFTTKRAKVIDFFFSQTAVYNFFINMPIQTLAIVETSIIHMTCPELPSPIQHLNFSHCALSDTIFYRVNHQQIIECKNLGNVRTLTLVDNNLLNFQTLSKRVQYMNSLEHLDVSLNSLVYDGLEECFWPANITNMALSFNSLSDNVFKCLPKGIRILDLQNNELSVVPSTIMKFQNLLSVNLNANRLRDLPVCNGFPMLNELLLKSNSLHAPSVSNLETCPQIKTLDISYNPFTCICSLHKFRNLGIESERNTTIKLISWPSGYYCLYPEEMRNTTLREASIAEISCNSALLATTILCPAIFTIVAVVSVCHYLDVPWYMGMIWQWTRAKHRARRQNITSEDMAGVEFHAFVSFSQHNADWVHNSMLSNLSELRVCHHEKHFLPGRTIIENIMSCVQKSRRSVFVLSAHFVKSEWCHYELYFATHQRLARGPDGVVLVLLEPVPQYLIPSKYHQLKSIMRRHTYLEWPQDKAKQRLFWANLRAALQSEIPNAPTTELED</sequence>
<evidence type="ECO:0000256" key="13">
    <source>
        <dbReference type="ARBA" id="ARBA00023180"/>
    </source>
</evidence>
<name>A0A7L7QUI2_9TELE</name>
<evidence type="ECO:0000256" key="11">
    <source>
        <dbReference type="ARBA" id="ARBA00023136"/>
    </source>
</evidence>
<protein>
    <submittedName>
        <fullName evidence="19">Toll-like receptor 1</fullName>
    </submittedName>
</protein>
<evidence type="ECO:0000256" key="14">
    <source>
        <dbReference type="ARBA" id="ARBA00023198"/>
    </source>
</evidence>
<dbReference type="PRINTS" id="PR01537">
    <property type="entry name" value="INTRLKN1R1F"/>
</dbReference>
<dbReference type="FunFam" id="3.40.50.10140:FF:000001">
    <property type="entry name" value="Toll-like receptor 2"/>
    <property type="match status" value="1"/>
</dbReference>
<gene>
    <name evidence="19" type="primary">TLR1</name>
</gene>
<keyword evidence="11" id="KW-0472">Membrane</keyword>
<evidence type="ECO:0000256" key="3">
    <source>
        <dbReference type="ARBA" id="ARBA00022588"/>
    </source>
</evidence>
<dbReference type="PROSITE" id="PS50104">
    <property type="entry name" value="TIR"/>
    <property type="match status" value="1"/>
</dbReference>
<evidence type="ECO:0000256" key="1">
    <source>
        <dbReference type="ARBA" id="ARBA00004479"/>
    </source>
</evidence>
<dbReference type="GO" id="GO:0045087">
    <property type="term" value="P:innate immune response"/>
    <property type="evidence" value="ECO:0007669"/>
    <property type="project" value="UniProtKB-UniRule"/>
</dbReference>
<feature type="domain" description="TIR" evidence="18">
    <location>
        <begin position="641"/>
        <end position="780"/>
    </location>
</feature>
<dbReference type="InterPro" id="IPR017241">
    <property type="entry name" value="Toll-like_receptor"/>
</dbReference>
<evidence type="ECO:0000256" key="7">
    <source>
        <dbReference type="ARBA" id="ARBA00022737"/>
    </source>
</evidence>
<dbReference type="SMART" id="SM00255">
    <property type="entry name" value="TIR"/>
    <property type="match status" value="1"/>
</dbReference>
<dbReference type="PANTHER" id="PTHR24365">
    <property type="entry name" value="TOLL-LIKE RECEPTOR"/>
    <property type="match status" value="1"/>
</dbReference>
<keyword evidence="6 17" id="KW-0732">Signal</keyword>
<keyword evidence="16" id="KW-1015">Disulfide bond</keyword>
<dbReference type="PROSITE" id="PS51450">
    <property type="entry name" value="LRR"/>
    <property type="match status" value="1"/>
</dbReference>
<dbReference type="GO" id="GO:0002224">
    <property type="term" value="P:toll-like receptor signaling pathway"/>
    <property type="evidence" value="ECO:0007669"/>
    <property type="project" value="InterPro"/>
</dbReference>
<dbReference type="Gene3D" id="3.40.50.10140">
    <property type="entry name" value="Toll/interleukin-1 receptor homology (TIR) domain"/>
    <property type="match status" value="1"/>
</dbReference>
<accession>A0A7L7QUI2</accession>
<keyword evidence="13" id="KW-0325">Glycoprotein</keyword>
<dbReference type="Pfam" id="PF01582">
    <property type="entry name" value="TIR"/>
    <property type="match status" value="1"/>
</dbReference>
<feature type="signal peptide" evidence="17">
    <location>
        <begin position="1"/>
        <end position="17"/>
    </location>
</feature>
<dbReference type="GO" id="GO:0005886">
    <property type="term" value="C:plasma membrane"/>
    <property type="evidence" value="ECO:0007669"/>
    <property type="project" value="TreeGrafter"/>
</dbReference>
<dbReference type="PIRSF" id="PIRSF037595">
    <property type="entry name" value="Toll-like_receptor"/>
    <property type="match status" value="1"/>
</dbReference>
<dbReference type="PANTHER" id="PTHR24365:SF422">
    <property type="entry name" value="TOLL-LIKE RECEPTOR 6"/>
    <property type="match status" value="1"/>
</dbReference>
<evidence type="ECO:0000256" key="16">
    <source>
        <dbReference type="PIRSR" id="PIRSR037595-2"/>
    </source>
</evidence>
<evidence type="ECO:0000256" key="2">
    <source>
        <dbReference type="ARBA" id="ARBA00009634"/>
    </source>
</evidence>
<comment type="subcellular location">
    <subcellularLocation>
        <location evidence="1">Membrane</location>
        <topology evidence="1">Single-pass type I membrane protein</topology>
    </subcellularLocation>
</comment>
<feature type="disulfide bond" evidence="16">
    <location>
        <begin position="421"/>
        <end position="444"/>
    </location>
</feature>
<keyword evidence="9" id="KW-1133">Transmembrane helix</keyword>
<evidence type="ECO:0000256" key="10">
    <source>
        <dbReference type="ARBA" id="ARBA00023027"/>
    </source>
</evidence>
<keyword evidence="8 15" id="KW-0391">Immunity</keyword>
<dbReference type="SUPFAM" id="SSF52058">
    <property type="entry name" value="L domain-like"/>
    <property type="match status" value="1"/>
</dbReference>
<dbReference type="InterPro" id="IPR000157">
    <property type="entry name" value="TIR_dom"/>
</dbReference>
<keyword evidence="3 15" id="KW-0399">Innate immunity</keyword>
<evidence type="ECO:0000256" key="17">
    <source>
        <dbReference type="SAM" id="SignalP"/>
    </source>
</evidence>
<evidence type="ECO:0000313" key="19">
    <source>
        <dbReference type="EMBL" id="QNL15363.1"/>
    </source>
</evidence>
<dbReference type="AlphaFoldDB" id="A0A7L7QUI2"/>
<feature type="chain" id="PRO_5029556682" evidence="17">
    <location>
        <begin position="18"/>
        <end position="794"/>
    </location>
</feature>